<dbReference type="AlphaFoldDB" id="A0A8S2ZQ88"/>
<organism evidence="2 3">
    <name type="scientific">Rotaria magnacalcarata</name>
    <dbReference type="NCBI Taxonomy" id="392030"/>
    <lineage>
        <taxon>Eukaryota</taxon>
        <taxon>Metazoa</taxon>
        <taxon>Spiralia</taxon>
        <taxon>Gnathifera</taxon>
        <taxon>Rotifera</taxon>
        <taxon>Eurotatoria</taxon>
        <taxon>Bdelloidea</taxon>
        <taxon>Philodinida</taxon>
        <taxon>Philodinidae</taxon>
        <taxon>Rotaria</taxon>
    </lineage>
</organism>
<gene>
    <name evidence="2" type="ORF">SMN809_LOCUS41071</name>
</gene>
<evidence type="ECO:0000313" key="2">
    <source>
        <dbReference type="EMBL" id="CAF4650252.1"/>
    </source>
</evidence>
<feature type="region of interest" description="Disordered" evidence="1">
    <location>
        <begin position="88"/>
        <end position="110"/>
    </location>
</feature>
<evidence type="ECO:0000256" key="1">
    <source>
        <dbReference type="SAM" id="MobiDB-lite"/>
    </source>
</evidence>
<dbReference type="EMBL" id="CAJOBI010114874">
    <property type="protein sequence ID" value="CAF4650252.1"/>
    <property type="molecule type" value="Genomic_DNA"/>
</dbReference>
<reference evidence="2" key="1">
    <citation type="submission" date="2021-02" db="EMBL/GenBank/DDBJ databases">
        <authorList>
            <person name="Nowell W R."/>
        </authorList>
    </citation>
    <scope>NUCLEOTIDE SEQUENCE</scope>
</reference>
<protein>
    <submittedName>
        <fullName evidence="2">Uncharacterized protein</fullName>
    </submittedName>
</protein>
<dbReference type="Proteomes" id="UP000676336">
    <property type="component" value="Unassembled WGS sequence"/>
</dbReference>
<comment type="caution">
    <text evidence="2">The sequence shown here is derived from an EMBL/GenBank/DDBJ whole genome shotgun (WGS) entry which is preliminary data.</text>
</comment>
<feature type="compositionally biased region" description="Basic and acidic residues" evidence="1">
    <location>
        <begin position="1"/>
        <end position="11"/>
    </location>
</feature>
<feature type="non-terminal residue" evidence="2">
    <location>
        <position position="1"/>
    </location>
</feature>
<evidence type="ECO:0000313" key="3">
    <source>
        <dbReference type="Proteomes" id="UP000676336"/>
    </source>
</evidence>
<feature type="region of interest" description="Disordered" evidence="1">
    <location>
        <begin position="1"/>
        <end position="22"/>
    </location>
</feature>
<sequence length="110" mass="12410">TRISNERENLKHIRSKSPFKKSSSVIDSGFSTLQLAATSPILPITSSQQSIEESVILRTLRMNALQDQLYIQDEMSFLNSIRAGNHLSSRSTSLSNIHRHSETNLLRTNQ</sequence>
<accession>A0A8S2ZQ88</accession>
<name>A0A8S2ZQ88_9BILA</name>
<proteinExistence type="predicted"/>